<dbReference type="Pfam" id="PF00096">
    <property type="entry name" value="zf-C2H2"/>
    <property type="match status" value="3"/>
</dbReference>
<evidence type="ECO:0000256" key="3">
    <source>
        <dbReference type="ARBA" id="ARBA00022737"/>
    </source>
</evidence>
<dbReference type="PROSITE" id="PS50157">
    <property type="entry name" value="ZINC_FINGER_C2H2_2"/>
    <property type="match status" value="7"/>
</dbReference>
<dbReference type="PROSITE" id="PS51029">
    <property type="entry name" value="MADF"/>
    <property type="match status" value="2"/>
</dbReference>
<protein>
    <submittedName>
        <fullName evidence="13">Zinc finger protein 26</fullName>
    </submittedName>
</protein>
<evidence type="ECO:0000256" key="9">
    <source>
        <dbReference type="PROSITE-ProRule" id="PRU00042"/>
    </source>
</evidence>
<feature type="domain" description="C2H2-type" evidence="11">
    <location>
        <begin position="422"/>
        <end position="449"/>
    </location>
</feature>
<dbReference type="FunFam" id="3.30.160.60:FF:000446">
    <property type="entry name" value="Zinc finger protein"/>
    <property type="match status" value="1"/>
</dbReference>
<gene>
    <name evidence="13" type="primary">Zfp26_6</name>
    <name evidence="13" type="ORF">g.37210</name>
</gene>
<dbReference type="SUPFAM" id="SSF57667">
    <property type="entry name" value="beta-beta-alpha zinc fingers"/>
    <property type="match status" value="4"/>
</dbReference>
<feature type="domain" description="C2H2-type" evidence="11">
    <location>
        <begin position="478"/>
        <end position="505"/>
    </location>
</feature>
<sequence length="651" mass="77172">MALGFEKQIIECSKLKKCGEITTMLSVGKKEFFLNCEFCDYSFLQLENFMQHICEDHLVEINQPKLEEEENEIDHYDEEIEDLETSMNSARNSEDADENEYNMRDFERVEIELDTTDIKRSIDIKEEIVPKEFISEDSMENDNFETNECREMSEHEYETSSELDYEETYNFEESDTKTHENNTKMKTNNCEEKRNFIIELIEVYHSCRALWDSKCEDYTDRLVRSQQYEILLAKYKEKYPNATKDDVRQKIFRLRTTFRRESKRISAFEKSTLYYFDAMAFLLDNEKRKEYLERRALERSELHLREMTKKTPPPETLLNDDQFITLAKIYQRYPSLWDENDIAYRFSNRRREASKAVHDEFKSETGFDIEKQELEREILRLRKTCSIEKKEKIMCKQKNIEYKPICPYYEHITFLEVDVNPFECTICGKVLNGSGLFKVHLASHDGSLPFKCHICGHGFKLATNLTVHLRRHVHDYTYSCQICNKPCATTTELKVHMRFHTGERPYVCDICGNKFQTASKFNTHMRRHENRPRHRCEVCAKGFYTKGLYREHMAVHRATRDQICDICNKGFKSPMQLRQHKRIHDAEKKYLCKICGKRFAQYAGLSGHMKSHGTKLTAKKTPEELNEFSEVFFGENSGSTKSQDTYGLNDV</sequence>
<feature type="domain" description="MADF" evidence="12">
    <location>
        <begin position="199"/>
        <end position="287"/>
    </location>
</feature>
<reference evidence="13" key="1">
    <citation type="submission" date="2014-11" db="EMBL/GenBank/DDBJ databases">
        <authorList>
            <person name="Geib S."/>
        </authorList>
    </citation>
    <scope>NUCLEOTIDE SEQUENCE</scope>
</reference>
<dbReference type="FunFam" id="3.30.160.60:FF:000110">
    <property type="entry name" value="Zinc finger protein-like"/>
    <property type="match status" value="1"/>
</dbReference>
<dbReference type="InterPro" id="IPR036236">
    <property type="entry name" value="Znf_C2H2_sf"/>
</dbReference>
<feature type="coiled-coil region" evidence="10">
    <location>
        <begin position="66"/>
        <end position="100"/>
    </location>
</feature>
<dbReference type="Pfam" id="PF12874">
    <property type="entry name" value="zf-met"/>
    <property type="match status" value="1"/>
</dbReference>
<dbReference type="GO" id="GO:0005634">
    <property type="term" value="C:nucleus"/>
    <property type="evidence" value="ECO:0007669"/>
    <property type="project" value="UniProtKB-ARBA"/>
</dbReference>
<dbReference type="Pfam" id="PF13912">
    <property type="entry name" value="zf-C2H2_6"/>
    <property type="match status" value="1"/>
</dbReference>
<organism evidence="13">
    <name type="scientific">Zeugodacus cucurbitae</name>
    <name type="common">Melon fruit fly</name>
    <name type="synonym">Bactrocera cucurbitae</name>
    <dbReference type="NCBI Taxonomy" id="28588"/>
    <lineage>
        <taxon>Eukaryota</taxon>
        <taxon>Metazoa</taxon>
        <taxon>Ecdysozoa</taxon>
        <taxon>Arthropoda</taxon>
        <taxon>Hexapoda</taxon>
        <taxon>Insecta</taxon>
        <taxon>Pterygota</taxon>
        <taxon>Neoptera</taxon>
        <taxon>Endopterygota</taxon>
        <taxon>Diptera</taxon>
        <taxon>Brachycera</taxon>
        <taxon>Muscomorpha</taxon>
        <taxon>Tephritoidea</taxon>
        <taxon>Tephritidae</taxon>
        <taxon>Zeugodacus</taxon>
        <taxon>Zeugodacus</taxon>
    </lineage>
</organism>
<evidence type="ECO:0000259" key="11">
    <source>
        <dbReference type="PROSITE" id="PS50157"/>
    </source>
</evidence>
<dbReference type="OrthoDB" id="6077919at2759"/>
<feature type="domain" description="C2H2-type" evidence="11">
    <location>
        <begin position="562"/>
        <end position="589"/>
    </location>
</feature>
<evidence type="ECO:0000256" key="1">
    <source>
        <dbReference type="ARBA" id="ARBA00004123"/>
    </source>
</evidence>
<evidence type="ECO:0000256" key="5">
    <source>
        <dbReference type="ARBA" id="ARBA00022833"/>
    </source>
</evidence>
<keyword evidence="4 9" id="KW-0863">Zinc-finger</keyword>
<dbReference type="GO" id="GO:0008270">
    <property type="term" value="F:zinc ion binding"/>
    <property type="evidence" value="ECO:0007669"/>
    <property type="project" value="UniProtKB-KW"/>
</dbReference>
<dbReference type="Gene3D" id="3.30.160.60">
    <property type="entry name" value="Classic Zinc Finger"/>
    <property type="match status" value="5"/>
</dbReference>
<feature type="domain" description="C2H2-type" evidence="11">
    <location>
        <begin position="590"/>
        <end position="612"/>
    </location>
</feature>
<evidence type="ECO:0000313" key="13">
    <source>
        <dbReference type="EMBL" id="JAD05401.1"/>
    </source>
</evidence>
<keyword evidence="5" id="KW-0862">Zinc</keyword>
<dbReference type="GO" id="GO:0000981">
    <property type="term" value="F:DNA-binding transcription factor activity, RNA polymerase II-specific"/>
    <property type="evidence" value="ECO:0007669"/>
    <property type="project" value="TreeGrafter"/>
</dbReference>
<keyword evidence="6" id="KW-0238">DNA-binding</keyword>
<dbReference type="FunFam" id="3.30.160.60:FF:000624">
    <property type="entry name" value="zinc finger protein 697"/>
    <property type="match status" value="1"/>
</dbReference>
<keyword evidence="10" id="KW-0175">Coiled coil</keyword>
<evidence type="ECO:0000256" key="7">
    <source>
        <dbReference type="ARBA" id="ARBA00023242"/>
    </source>
</evidence>
<evidence type="ECO:0000256" key="10">
    <source>
        <dbReference type="SAM" id="Coils"/>
    </source>
</evidence>
<evidence type="ECO:0000256" key="4">
    <source>
        <dbReference type="ARBA" id="ARBA00022771"/>
    </source>
</evidence>
<dbReference type="InterPro" id="IPR006578">
    <property type="entry name" value="MADF-dom"/>
</dbReference>
<dbReference type="EMBL" id="GBXI01008891">
    <property type="protein sequence ID" value="JAD05401.1"/>
    <property type="molecule type" value="Transcribed_RNA"/>
</dbReference>
<dbReference type="InterPro" id="IPR013087">
    <property type="entry name" value="Znf_C2H2_type"/>
</dbReference>
<dbReference type="SMART" id="SM00595">
    <property type="entry name" value="MADF"/>
    <property type="match status" value="2"/>
</dbReference>
<dbReference type="Pfam" id="PF10545">
    <property type="entry name" value="MADF_DNA_bdg"/>
    <property type="match status" value="2"/>
</dbReference>
<evidence type="ECO:0000256" key="8">
    <source>
        <dbReference type="ARBA" id="ARBA00037948"/>
    </source>
</evidence>
<keyword evidence="7" id="KW-0539">Nucleus</keyword>
<feature type="domain" description="C2H2-type" evidence="11">
    <location>
        <begin position="506"/>
        <end position="533"/>
    </location>
</feature>
<accession>A0A0A1X3F4</accession>
<name>A0A0A1X3F4_ZEUCU</name>
<feature type="domain" description="C2H2-type" evidence="11">
    <location>
        <begin position="534"/>
        <end position="561"/>
    </location>
</feature>
<evidence type="ECO:0000256" key="2">
    <source>
        <dbReference type="ARBA" id="ARBA00022723"/>
    </source>
</evidence>
<dbReference type="PROSITE" id="PS00028">
    <property type="entry name" value="ZINC_FINGER_C2H2_1"/>
    <property type="match status" value="8"/>
</dbReference>
<evidence type="ECO:0000256" key="6">
    <source>
        <dbReference type="ARBA" id="ARBA00023125"/>
    </source>
</evidence>
<dbReference type="AlphaFoldDB" id="A0A0A1X3F4"/>
<feature type="domain" description="MADF" evidence="12">
    <location>
        <begin position="325"/>
        <end position="420"/>
    </location>
</feature>
<dbReference type="GO" id="GO:0000978">
    <property type="term" value="F:RNA polymerase II cis-regulatory region sequence-specific DNA binding"/>
    <property type="evidence" value="ECO:0007669"/>
    <property type="project" value="TreeGrafter"/>
</dbReference>
<proteinExistence type="inferred from homology"/>
<dbReference type="PANTHER" id="PTHR24388">
    <property type="entry name" value="ZINC FINGER PROTEIN"/>
    <property type="match status" value="1"/>
</dbReference>
<dbReference type="SMART" id="SM00355">
    <property type="entry name" value="ZnF_C2H2"/>
    <property type="match status" value="8"/>
</dbReference>
<keyword evidence="2" id="KW-0479">Metal-binding</keyword>
<feature type="domain" description="C2H2-type" evidence="11">
    <location>
        <begin position="450"/>
        <end position="477"/>
    </location>
</feature>
<keyword evidence="3" id="KW-0677">Repeat</keyword>
<evidence type="ECO:0000259" key="12">
    <source>
        <dbReference type="PROSITE" id="PS51029"/>
    </source>
</evidence>
<comment type="similarity">
    <text evidence="8">Belongs to the snail C2H2-type zinc-finger protein family.</text>
</comment>
<reference evidence="13" key="2">
    <citation type="journal article" date="2015" name="Gigascience">
        <title>Reconstructing a comprehensive transcriptome assembly of a white-pupal translocated strain of the pest fruit fly Bactrocera cucurbitae.</title>
        <authorList>
            <person name="Sim S.B."/>
            <person name="Calla B."/>
            <person name="Hall B."/>
            <person name="DeRego T."/>
            <person name="Geib S.M."/>
        </authorList>
    </citation>
    <scope>NUCLEOTIDE SEQUENCE</scope>
</reference>
<dbReference type="PANTHER" id="PTHR24388:SF54">
    <property type="entry name" value="PROTEIN ESCARGOT"/>
    <property type="match status" value="1"/>
</dbReference>
<comment type="subcellular location">
    <subcellularLocation>
        <location evidence="1">Nucleus</location>
    </subcellularLocation>
</comment>
<dbReference type="InterPro" id="IPR050527">
    <property type="entry name" value="Snail/Krueppel_Znf"/>
</dbReference>